<evidence type="ECO:0000256" key="6">
    <source>
        <dbReference type="ARBA" id="ARBA00023242"/>
    </source>
</evidence>
<comment type="function">
    <text evidence="8">Aux/IAA proteins are short-lived transcriptional factors that function as repressors of early auxin response genes at low auxin concentrations.</text>
</comment>
<keyword evidence="12" id="KW-1185">Reference proteome</keyword>
<evidence type="ECO:0000259" key="9">
    <source>
        <dbReference type="PROSITE" id="PS51745"/>
    </source>
</evidence>
<comment type="similarity">
    <text evidence="2 8">Belongs to the Aux/IAA family.</text>
</comment>
<accession>A0A251UHF4</accession>
<dbReference type="PROSITE" id="PS51745">
    <property type="entry name" value="PB1"/>
    <property type="match status" value="1"/>
</dbReference>
<keyword evidence="3 8" id="KW-0678">Repressor</keyword>
<dbReference type="InterPro" id="IPR053793">
    <property type="entry name" value="PB1-like"/>
</dbReference>
<dbReference type="SMR" id="A0A251UHF4"/>
<keyword evidence="7 8" id="KW-0927">Auxin signaling pathway</keyword>
<dbReference type="Proteomes" id="UP000215914">
    <property type="component" value="Chromosome 6"/>
</dbReference>
<evidence type="ECO:0000313" key="11">
    <source>
        <dbReference type="EMBL" id="OTG22534.1"/>
    </source>
</evidence>
<evidence type="ECO:0000256" key="7">
    <source>
        <dbReference type="ARBA" id="ARBA00023294"/>
    </source>
</evidence>
<feature type="domain" description="PB1" evidence="9">
    <location>
        <begin position="119"/>
        <end position="213"/>
    </location>
</feature>
<evidence type="ECO:0000256" key="8">
    <source>
        <dbReference type="RuleBase" id="RU004549"/>
    </source>
</evidence>
<evidence type="ECO:0000313" key="12">
    <source>
        <dbReference type="Proteomes" id="UP000215914"/>
    </source>
</evidence>
<comment type="subunit">
    <text evidence="8">Homodimers and heterodimers.</text>
</comment>
<sequence length="213" mass="23672">MSVVDSSPYPVDEDDNDNLELGLGLSVVGGCLKMKKNEASTMLAAPQDYYYSSFMSSVNNIPNNRRRASVSSPNAAASVVGWPPIRRAHRVPILASRIKSEHEQFSSRPEANNTTNNHHLIVKVNMDGTVIGRKVDLYAHTSYETLAQTLDNMFNGSWSSIGTVGSSRLLNETSEYVLTYEDKDGDCMLVGDVPWQMFLSSVKRLRILRNIKL</sequence>
<keyword evidence="5 8" id="KW-0804">Transcription</keyword>
<evidence type="ECO:0000256" key="4">
    <source>
        <dbReference type="ARBA" id="ARBA00023015"/>
    </source>
</evidence>
<evidence type="ECO:0000256" key="2">
    <source>
        <dbReference type="ARBA" id="ARBA00006728"/>
    </source>
</evidence>
<dbReference type="Pfam" id="PF02309">
    <property type="entry name" value="AUX_IAA"/>
    <property type="match status" value="1"/>
</dbReference>
<evidence type="ECO:0000256" key="5">
    <source>
        <dbReference type="ARBA" id="ARBA00023163"/>
    </source>
</evidence>
<dbReference type="GO" id="GO:0009734">
    <property type="term" value="P:auxin-activated signaling pathway"/>
    <property type="evidence" value="ECO:0007669"/>
    <property type="project" value="UniProtKB-UniRule"/>
</dbReference>
<protein>
    <recommendedName>
        <fullName evidence="8">Auxin-responsive protein</fullName>
    </recommendedName>
</protein>
<name>A0A251UHF4_HELAN</name>
<dbReference type="EMBL" id="CM007895">
    <property type="protein sequence ID" value="OTG22534.1"/>
    <property type="molecule type" value="Genomic_DNA"/>
</dbReference>
<dbReference type="Gene3D" id="3.10.20.90">
    <property type="entry name" value="Phosphatidylinositol 3-kinase Catalytic Subunit, Chain A, domain 1"/>
    <property type="match status" value="1"/>
</dbReference>
<proteinExistence type="inferred from homology"/>
<gene>
    <name evidence="11" type="ORF">HannXRQ_Chr06g0172571</name>
    <name evidence="10" type="ORF">HanXRQr2_Chr06g0249871</name>
</gene>
<dbReference type="OrthoDB" id="773336at2759"/>
<reference evidence="10 12" key="1">
    <citation type="journal article" date="2017" name="Nature">
        <title>The sunflower genome provides insights into oil metabolism, flowering and Asterid evolution.</title>
        <authorList>
            <person name="Badouin H."/>
            <person name="Gouzy J."/>
            <person name="Grassa C.J."/>
            <person name="Murat F."/>
            <person name="Staton S.E."/>
            <person name="Cottret L."/>
            <person name="Lelandais-Briere C."/>
            <person name="Owens G.L."/>
            <person name="Carrere S."/>
            <person name="Mayjonade B."/>
            <person name="Legrand L."/>
            <person name="Gill N."/>
            <person name="Kane N.C."/>
            <person name="Bowers J.E."/>
            <person name="Hubner S."/>
            <person name="Bellec A."/>
            <person name="Berard A."/>
            <person name="Berges H."/>
            <person name="Blanchet N."/>
            <person name="Boniface M.C."/>
            <person name="Brunel D."/>
            <person name="Catrice O."/>
            <person name="Chaidir N."/>
            <person name="Claudel C."/>
            <person name="Donnadieu C."/>
            <person name="Faraut T."/>
            <person name="Fievet G."/>
            <person name="Helmstetter N."/>
            <person name="King M."/>
            <person name="Knapp S.J."/>
            <person name="Lai Z."/>
            <person name="Le Paslier M.C."/>
            <person name="Lippi Y."/>
            <person name="Lorenzon L."/>
            <person name="Mandel J.R."/>
            <person name="Marage G."/>
            <person name="Marchand G."/>
            <person name="Marquand E."/>
            <person name="Bret-Mestries E."/>
            <person name="Morien E."/>
            <person name="Nambeesan S."/>
            <person name="Nguyen T."/>
            <person name="Pegot-Espagnet P."/>
            <person name="Pouilly N."/>
            <person name="Raftis F."/>
            <person name="Sallet E."/>
            <person name="Schiex T."/>
            <person name="Thomas J."/>
            <person name="Vandecasteele C."/>
            <person name="Vares D."/>
            <person name="Vear F."/>
            <person name="Vautrin S."/>
            <person name="Crespi M."/>
            <person name="Mangin B."/>
            <person name="Burke J.M."/>
            <person name="Salse J."/>
            <person name="Munos S."/>
            <person name="Vincourt P."/>
            <person name="Rieseberg L.H."/>
            <person name="Langlade N.B."/>
        </authorList>
    </citation>
    <scope>NUCLEOTIDE SEQUENCE [LARGE SCALE GENOMIC DNA]</scope>
    <source>
        <strain evidence="12">cv. SF193</strain>
        <tissue evidence="10">Leaves</tissue>
    </source>
</reference>
<dbReference type="GO" id="GO:0006355">
    <property type="term" value="P:regulation of DNA-templated transcription"/>
    <property type="evidence" value="ECO:0007669"/>
    <property type="project" value="InterPro"/>
</dbReference>
<dbReference type="PANTHER" id="PTHR31734">
    <property type="entry name" value="AUXIN-RESPONSIVE PROTEIN IAA17"/>
    <property type="match status" value="1"/>
</dbReference>
<dbReference type="InParanoid" id="A0A251UHF4"/>
<dbReference type="AlphaFoldDB" id="A0A251UHF4"/>
<dbReference type="STRING" id="4232.A0A251UHF4"/>
<keyword evidence="6 8" id="KW-0539">Nucleus</keyword>
<dbReference type="PANTHER" id="PTHR31734:SF253">
    <property type="entry name" value="AUXIN-RESPONSIVE PROTEIN"/>
    <property type="match status" value="1"/>
</dbReference>
<reference evidence="10" key="3">
    <citation type="submission" date="2020-06" db="EMBL/GenBank/DDBJ databases">
        <title>Helianthus annuus Genome sequencing and assembly Release 2.</title>
        <authorList>
            <person name="Gouzy J."/>
            <person name="Langlade N."/>
            <person name="Munos S."/>
        </authorList>
    </citation>
    <scope>NUCLEOTIDE SEQUENCE</scope>
    <source>
        <tissue evidence="10">Leaves</tissue>
    </source>
</reference>
<organism evidence="11 12">
    <name type="scientific">Helianthus annuus</name>
    <name type="common">Common sunflower</name>
    <dbReference type="NCBI Taxonomy" id="4232"/>
    <lineage>
        <taxon>Eukaryota</taxon>
        <taxon>Viridiplantae</taxon>
        <taxon>Streptophyta</taxon>
        <taxon>Embryophyta</taxon>
        <taxon>Tracheophyta</taxon>
        <taxon>Spermatophyta</taxon>
        <taxon>Magnoliopsida</taxon>
        <taxon>eudicotyledons</taxon>
        <taxon>Gunneridae</taxon>
        <taxon>Pentapetalae</taxon>
        <taxon>asterids</taxon>
        <taxon>campanulids</taxon>
        <taxon>Asterales</taxon>
        <taxon>Asteraceae</taxon>
        <taxon>Asteroideae</taxon>
        <taxon>Heliantheae alliance</taxon>
        <taxon>Heliantheae</taxon>
        <taxon>Helianthus</taxon>
    </lineage>
</organism>
<keyword evidence="4 8" id="KW-0805">Transcription regulation</keyword>
<dbReference type="Gramene" id="mRNA:HanXRQr2_Chr06g0249871">
    <property type="protein sequence ID" value="mRNA:HanXRQr2_Chr06g0249871"/>
    <property type="gene ID" value="HanXRQr2_Chr06g0249871"/>
</dbReference>
<dbReference type="EMBL" id="MNCJ02000321">
    <property type="protein sequence ID" value="KAF5801591.1"/>
    <property type="molecule type" value="Genomic_DNA"/>
</dbReference>
<evidence type="ECO:0000313" key="10">
    <source>
        <dbReference type="EMBL" id="KAF5801591.1"/>
    </source>
</evidence>
<reference evidence="11" key="2">
    <citation type="submission" date="2017-02" db="EMBL/GenBank/DDBJ databases">
        <title>Sunflower complete genome.</title>
        <authorList>
            <person name="Langlade N."/>
            <person name="Munos S."/>
        </authorList>
    </citation>
    <scope>NUCLEOTIDE SEQUENCE [LARGE SCALE GENOMIC DNA]</scope>
    <source>
        <tissue evidence="11">Leaves</tissue>
    </source>
</reference>
<dbReference type="InterPro" id="IPR033389">
    <property type="entry name" value="AUX/IAA_dom"/>
</dbReference>
<dbReference type="SUPFAM" id="SSF54277">
    <property type="entry name" value="CAD &amp; PB1 domains"/>
    <property type="match status" value="1"/>
</dbReference>
<evidence type="ECO:0000256" key="3">
    <source>
        <dbReference type="ARBA" id="ARBA00022491"/>
    </source>
</evidence>
<dbReference type="GO" id="GO:0005634">
    <property type="term" value="C:nucleus"/>
    <property type="evidence" value="ECO:0007669"/>
    <property type="project" value="UniProtKB-SubCell"/>
</dbReference>
<dbReference type="InterPro" id="IPR003311">
    <property type="entry name" value="AUX_IAA"/>
</dbReference>
<evidence type="ECO:0000256" key="1">
    <source>
        <dbReference type="ARBA" id="ARBA00004123"/>
    </source>
</evidence>
<comment type="subcellular location">
    <subcellularLocation>
        <location evidence="1 8">Nucleus</location>
    </subcellularLocation>
</comment>